<organism evidence="1 2">
    <name type="scientific">Gigaspora margarita</name>
    <dbReference type="NCBI Taxonomy" id="4874"/>
    <lineage>
        <taxon>Eukaryota</taxon>
        <taxon>Fungi</taxon>
        <taxon>Fungi incertae sedis</taxon>
        <taxon>Mucoromycota</taxon>
        <taxon>Glomeromycotina</taxon>
        <taxon>Glomeromycetes</taxon>
        <taxon>Diversisporales</taxon>
        <taxon>Gigasporaceae</taxon>
        <taxon>Gigaspora</taxon>
    </lineage>
</organism>
<sequence length="197" mass="23031">MPLCETNVKNDYCIKERPYSSFNSWLRIDLEEIIFLPKNELISTNRCKHIDFIFKWINKVIIIGFNTYNSVEEIQIPLDQIIGIKLTNKNFLEISLCPNFSKHFYHRNIEINGKITSSLINNDPTGGRMKDPTTLVLIPCRKVHNTTLTFINIGIQKFHLDKFSKKSQKNTNNKYLVEEISNPIYEQDESNSENDMV</sequence>
<dbReference type="AlphaFoldDB" id="A0A8H4A9V7"/>
<comment type="caution">
    <text evidence="1">The sequence shown here is derived from an EMBL/GenBank/DDBJ whole genome shotgun (WGS) entry which is preliminary data.</text>
</comment>
<gene>
    <name evidence="1" type="ORF">F8M41_025849</name>
</gene>
<evidence type="ECO:0000313" key="1">
    <source>
        <dbReference type="EMBL" id="KAF0468309.1"/>
    </source>
</evidence>
<reference evidence="1 2" key="1">
    <citation type="journal article" date="2019" name="Environ. Microbiol.">
        <title>At the nexus of three kingdoms: the genome of the mycorrhizal fungus Gigaspora margarita provides insights into plant, endobacterial and fungal interactions.</title>
        <authorList>
            <person name="Venice F."/>
            <person name="Ghignone S."/>
            <person name="Salvioli di Fossalunga A."/>
            <person name="Amselem J."/>
            <person name="Novero M."/>
            <person name="Xianan X."/>
            <person name="Sedzielewska Toro K."/>
            <person name="Morin E."/>
            <person name="Lipzen A."/>
            <person name="Grigoriev I.V."/>
            <person name="Henrissat B."/>
            <person name="Martin F.M."/>
            <person name="Bonfante P."/>
        </authorList>
    </citation>
    <scope>NUCLEOTIDE SEQUENCE [LARGE SCALE GENOMIC DNA]</scope>
    <source>
        <strain evidence="1 2">BEG34</strain>
    </source>
</reference>
<keyword evidence="2" id="KW-1185">Reference proteome</keyword>
<dbReference type="Proteomes" id="UP000439903">
    <property type="component" value="Unassembled WGS sequence"/>
</dbReference>
<dbReference type="OrthoDB" id="2390124at2759"/>
<name>A0A8H4A9V7_GIGMA</name>
<evidence type="ECO:0000313" key="2">
    <source>
        <dbReference type="Proteomes" id="UP000439903"/>
    </source>
</evidence>
<dbReference type="EMBL" id="WTPW01000944">
    <property type="protein sequence ID" value="KAF0468309.1"/>
    <property type="molecule type" value="Genomic_DNA"/>
</dbReference>
<accession>A0A8H4A9V7</accession>
<protein>
    <submittedName>
        <fullName evidence="1">Serine-enriched protein</fullName>
    </submittedName>
</protein>
<proteinExistence type="predicted"/>